<feature type="transmembrane region" description="Helical" evidence="5">
    <location>
        <begin position="275"/>
        <end position="293"/>
    </location>
</feature>
<comment type="subcellular location">
    <subcellularLocation>
        <location evidence="1">Membrane</location>
        <topology evidence="1">Multi-pass membrane protein</topology>
    </subcellularLocation>
</comment>
<keyword evidence="2 5" id="KW-0812">Transmembrane</keyword>
<dbReference type="InterPro" id="IPR004481">
    <property type="entry name" value="K/Na/Ca-exchanger"/>
</dbReference>
<keyword evidence="4 5" id="KW-0472">Membrane</keyword>
<feature type="domain" description="Sodium/calcium exchanger membrane region" evidence="6">
    <location>
        <begin position="21"/>
        <end position="158"/>
    </location>
</feature>
<organism evidence="7 8">
    <name type="scientific">Candidatus Lloydbacteria bacterium RIFCSPLOWO2_02_FULL_51_11</name>
    <dbReference type="NCBI Taxonomy" id="1798667"/>
    <lineage>
        <taxon>Bacteria</taxon>
        <taxon>Candidatus Lloydiibacteriota</taxon>
    </lineage>
</organism>
<feature type="transmembrane region" description="Helical" evidence="5">
    <location>
        <begin position="147"/>
        <end position="168"/>
    </location>
</feature>
<dbReference type="Gene3D" id="1.20.1420.30">
    <property type="entry name" value="NCX, central ion-binding region"/>
    <property type="match status" value="1"/>
</dbReference>
<reference evidence="7 8" key="1">
    <citation type="journal article" date="2016" name="Nat. Commun.">
        <title>Thousands of microbial genomes shed light on interconnected biogeochemical processes in an aquifer system.</title>
        <authorList>
            <person name="Anantharaman K."/>
            <person name="Brown C.T."/>
            <person name="Hug L.A."/>
            <person name="Sharon I."/>
            <person name="Castelle C.J."/>
            <person name="Probst A.J."/>
            <person name="Thomas B.C."/>
            <person name="Singh A."/>
            <person name="Wilkins M.J."/>
            <person name="Karaoz U."/>
            <person name="Brodie E.L."/>
            <person name="Williams K.H."/>
            <person name="Hubbard S.S."/>
            <person name="Banfield J.F."/>
        </authorList>
    </citation>
    <scope>NUCLEOTIDE SEQUENCE [LARGE SCALE GENOMIC DNA]</scope>
</reference>
<evidence type="ECO:0000256" key="4">
    <source>
        <dbReference type="ARBA" id="ARBA00023136"/>
    </source>
</evidence>
<evidence type="ECO:0000256" key="5">
    <source>
        <dbReference type="SAM" id="Phobius"/>
    </source>
</evidence>
<evidence type="ECO:0000256" key="2">
    <source>
        <dbReference type="ARBA" id="ARBA00022692"/>
    </source>
</evidence>
<name>A0A1G2DPK0_9BACT</name>
<sequence>MRRTPIVFSRVPTRYAMLNNVFIFILSLFMVMKGATLATKYAARLAESFRLSKYTVGFIIVAIISILPETFIAISSAFNGVPSFGLGVLFGSNIADLTLVFAIIVLYAGRGLKVESKILKNRGGYHLLLLLPLVLGFDGYFSRLEGMALIIAGAVFYLAAFRNGGGTAMAPHKNGRYKSFFMVLFSMAVLLAGAHFTVISATALAESLGVSSVLIGMLIVGLGTTIPELFFSLKAIKKRDDSLAVGDILGTVLADATIVVGILALVNPFSFPERIIYVTGAFMVLASFILFRFMHSERTLTKKEAVALCLFWLVFVLVEFMVNK</sequence>
<feature type="transmembrane region" description="Helical" evidence="5">
    <location>
        <begin position="243"/>
        <end position="269"/>
    </location>
</feature>
<dbReference type="PANTHER" id="PTHR10846:SF8">
    <property type="entry name" value="INNER MEMBRANE PROTEIN YRBG"/>
    <property type="match status" value="1"/>
</dbReference>
<dbReference type="GO" id="GO:0005886">
    <property type="term" value="C:plasma membrane"/>
    <property type="evidence" value="ECO:0007669"/>
    <property type="project" value="TreeGrafter"/>
</dbReference>
<feature type="transmembrane region" description="Helical" evidence="5">
    <location>
        <begin position="305"/>
        <end position="322"/>
    </location>
</feature>
<dbReference type="InterPro" id="IPR004837">
    <property type="entry name" value="NaCa_Exmemb"/>
</dbReference>
<feature type="transmembrane region" description="Helical" evidence="5">
    <location>
        <begin position="54"/>
        <end position="78"/>
    </location>
</feature>
<feature type="domain" description="Sodium/calcium exchanger membrane region" evidence="6">
    <location>
        <begin position="179"/>
        <end position="319"/>
    </location>
</feature>
<dbReference type="STRING" id="1798667.A3J08_04235"/>
<evidence type="ECO:0000256" key="1">
    <source>
        <dbReference type="ARBA" id="ARBA00004141"/>
    </source>
</evidence>
<dbReference type="EMBL" id="MHLR01000024">
    <property type="protein sequence ID" value="OGZ14758.1"/>
    <property type="molecule type" value="Genomic_DNA"/>
</dbReference>
<accession>A0A1G2DPK0</accession>
<evidence type="ECO:0000313" key="8">
    <source>
        <dbReference type="Proteomes" id="UP000177573"/>
    </source>
</evidence>
<evidence type="ECO:0000313" key="7">
    <source>
        <dbReference type="EMBL" id="OGZ14758.1"/>
    </source>
</evidence>
<dbReference type="AlphaFoldDB" id="A0A1G2DPK0"/>
<protein>
    <recommendedName>
        <fullName evidence="6">Sodium/calcium exchanger membrane region domain-containing protein</fullName>
    </recommendedName>
</protein>
<gene>
    <name evidence="7" type="ORF">A3J08_04235</name>
</gene>
<feature type="transmembrane region" description="Helical" evidence="5">
    <location>
        <begin position="20"/>
        <end position="42"/>
    </location>
</feature>
<keyword evidence="3 5" id="KW-1133">Transmembrane helix</keyword>
<dbReference type="GO" id="GO:0008273">
    <property type="term" value="F:calcium, potassium:sodium antiporter activity"/>
    <property type="evidence" value="ECO:0007669"/>
    <property type="project" value="TreeGrafter"/>
</dbReference>
<dbReference type="GO" id="GO:0005262">
    <property type="term" value="F:calcium channel activity"/>
    <property type="evidence" value="ECO:0007669"/>
    <property type="project" value="TreeGrafter"/>
</dbReference>
<evidence type="ECO:0000256" key="3">
    <source>
        <dbReference type="ARBA" id="ARBA00022989"/>
    </source>
</evidence>
<feature type="transmembrane region" description="Helical" evidence="5">
    <location>
        <begin position="124"/>
        <end position="141"/>
    </location>
</feature>
<feature type="transmembrane region" description="Helical" evidence="5">
    <location>
        <begin position="180"/>
        <end position="204"/>
    </location>
</feature>
<evidence type="ECO:0000259" key="6">
    <source>
        <dbReference type="Pfam" id="PF01699"/>
    </source>
</evidence>
<feature type="transmembrane region" description="Helical" evidence="5">
    <location>
        <begin position="84"/>
        <end position="108"/>
    </location>
</feature>
<dbReference type="Proteomes" id="UP000177573">
    <property type="component" value="Unassembled WGS sequence"/>
</dbReference>
<proteinExistence type="predicted"/>
<comment type="caution">
    <text evidence="7">The sequence shown here is derived from an EMBL/GenBank/DDBJ whole genome shotgun (WGS) entry which is preliminary data.</text>
</comment>
<dbReference type="PANTHER" id="PTHR10846">
    <property type="entry name" value="SODIUM/POTASSIUM/CALCIUM EXCHANGER"/>
    <property type="match status" value="1"/>
</dbReference>
<dbReference type="InterPro" id="IPR044880">
    <property type="entry name" value="NCX_ion-bd_dom_sf"/>
</dbReference>
<dbReference type="GO" id="GO:0006874">
    <property type="term" value="P:intracellular calcium ion homeostasis"/>
    <property type="evidence" value="ECO:0007669"/>
    <property type="project" value="TreeGrafter"/>
</dbReference>
<feature type="transmembrane region" description="Helical" evidence="5">
    <location>
        <begin position="210"/>
        <end position="231"/>
    </location>
</feature>
<dbReference type="Pfam" id="PF01699">
    <property type="entry name" value="Na_Ca_ex"/>
    <property type="match status" value="2"/>
</dbReference>